<dbReference type="Pfam" id="PF00069">
    <property type="entry name" value="Pkinase"/>
    <property type="match status" value="1"/>
</dbReference>
<dbReference type="GO" id="GO:0005524">
    <property type="term" value="F:ATP binding"/>
    <property type="evidence" value="ECO:0007669"/>
    <property type="project" value="UniProtKB-KW"/>
</dbReference>
<feature type="compositionally biased region" description="Basic residues" evidence="9">
    <location>
        <begin position="202"/>
        <end position="213"/>
    </location>
</feature>
<dbReference type="GO" id="GO:0004674">
    <property type="term" value="F:protein serine/threonine kinase activity"/>
    <property type="evidence" value="ECO:0007669"/>
    <property type="project" value="UniProtKB-KW"/>
</dbReference>
<keyword evidence="2" id="KW-0723">Serine/threonine-protein kinase</keyword>
<dbReference type="EC" id="2.7.11.1" evidence="1"/>
<dbReference type="SMART" id="SM00220">
    <property type="entry name" value="S_TKc"/>
    <property type="match status" value="1"/>
</dbReference>
<dbReference type="CDD" id="cd14014">
    <property type="entry name" value="STKc_PknB_like"/>
    <property type="match status" value="1"/>
</dbReference>
<name>A0A5S9M8M0_BACIA</name>
<gene>
    <name evidence="11" type="ORF">BsIDN1_28690</name>
</gene>
<dbReference type="PANTHER" id="PTHR43289">
    <property type="entry name" value="MITOGEN-ACTIVATED PROTEIN KINASE KINASE KINASE 20-RELATED"/>
    <property type="match status" value="1"/>
</dbReference>
<sequence length="224" mass="25213">MEEAHAKQLVHRDIKPHNILIDNMGNIKVTDFGIAIALSSATITHTNSVLGSVHYLSPEQARGGLATKKSDIYSLGIVLYELISGRMPFEGESAVSVALKHLQSEPPSVRRWNPSVPQSVENIILKAMAKDPFYRYEDASEMQKDLQTAFDPSRLKKKNALSLKRIMKQRKRSQSFKIIKSIKTMKKNSCPSGAKTEEKKEKQKPKKETKKKNGLGLWHPSCLF</sequence>
<comment type="catalytic activity">
    <reaction evidence="7">
        <text>L-threonyl-[protein] + ATP = O-phospho-L-threonyl-[protein] + ADP + H(+)</text>
        <dbReference type="Rhea" id="RHEA:46608"/>
        <dbReference type="Rhea" id="RHEA-COMP:11060"/>
        <dbReference type="Rhea" id="RHEA-COMP:11605"/>
        <dbReference type="ChEBI" id="CHEBI:15378"/>
        <dbReference type="ChEBI" id="CHEBI:30013"/>
        <dbReference type="ChEBI" id="CHEBI:30616"/>
        <dbReference type="ChEBI" id="CHEBI:61977"/>
        <dbReference type="ChEBI" id="CHEBI:456216"/>
        <dbReference type="EC" id="2.7.11.1"/>
    </reaction>
</comment>
<dbReference type="PANTHER" id="PTHR43289:SF34">
    <property type="entry name" value="SERINE_THREONINE-PROTEIN KINASE YBDM-RELATED"/>
    <property type="match status" value="1"/>
</dbReference>
<keyword evidence="6" id="KW-0067">ATP-binding</keyword>
<keyword evidence="3" id="KW-0808">Transferase</keyword>
<evidence type="ECO:0000256" key="5">
    <source>
        <dbReference type="ARBA" id="ARBA00022777"/>
    </source>
</evidence>
<evidence type="ECO:0000256" key="9">
    <source>
        <dbReference type="SAM" id="MobiDB-lite"/>
    </source>
</evidence>
<evidence type="ECO:0000256" key="8">
    <source>
        <dbReference type="ARBA" id="ARBA00048679"/>
    </source>
</evidence>
<dbReference type="InterPro" id="IPR011009">
    <property type="entry name" value="Kinase-like_dom_sf"/>
</dbReference>
<evidence type="ECO:0000256" key="2">
    <source>
        <dbReference type="ARBA" id="ARBA00022527"/>
    </source>
</evidence>
<keyword evidence="5" id="KW-0418">Kinase</keyword>
<dbReference type="PROSITE" id="PS00108">
    <property type="entry name" value="PROTEIN_KINASE_ST"/>
    <property type="match status" value="1"/>
</dbReference>
<protein>
    <recommendedName>
        <fullName evidence="1">non-specific serine/threonine protein kinase</fullName>
        <ecNumber evidence="1">2.7.11.1</ecNumber>
    </recommendedName>
</protein>
<comment type="catalytic activity">
    <reaction evidence="8">
        <text>L-seryl-[protein] + ATP = O-phospho-L-seryl-[protein] + ADP + H(+)</text>
        <dbReference type="Rhea" id="RHEA:17989"/>
        <dbReference type="Rhea" id="RHEA-COMP:9863"/>
        <dbReference type="Rhea" id="RHEA-COMP:11604"/>
        <dbReference type="ChEBI" id="CHEBI:15378"/>
        <dbReference type="ChEBI" id="CHEBI:29999"/>
        <dbReference type="ChEBI" id="CHEBI:30616"/>
        <dbReference type="ChEBI" id="CHEBI:83421"/>
        <dbReference type="ChEBI" id="CHEBI:456216"/>
        <dbReference type="EC" id="2.7.11.1"/>
    </reaction>
</comment>
<evidence type="ECO:0000256" key="6">
    <source>
        <dbReference type="ARBA" id="ARBA00022840"/>
    </source>
</evidence>
<organism evidence="11 12">
    <name type="scientific">Bacillus safensis</name>
    <dbReference type="NCBI Taxonomy" id="561879"/>
    <lineage>
        <taxon>Bacteria</taxon>
        <taxon>Bacillati</taxon>
        <taxon>Bacillota</taxon>
        <taxon>Bacilli</taxon>
        <taxon>Bacillales</taxon>
        <taxon>Bacillaceae</taxon>
        <taxon>Bacillus</taxon>
    </lineage>
</organism>
<dbReference type="PROSITE" id="PS50011">
    <property type="entry name" value="PROTEIN_KINASE_DOM"/>
    <property type="match status" value="1"/>
</dbReference>
<dbReference type="InterPro" id="IPR008271">
    <property type="entry name" value="Ser/Thr_kinase_AS"/>
</dbReference>
<evidence type="ECO:0000256" key="1">
    <source>
        <dbReference type="ARBA" id="ARBA00012513"/>
    </source>
</evidence>
<reference evidence="11 12" key="1">
    <citation type="submission" date="2019-12" db="EMBL/GenBank/DDBJ databases">
        <title>Full genome sequence of a Bacillus safensis strain isolated from commercially available natto in Indonesia.</title>
        <authorList>
            <person name="Yoshida M."/>
            <person name="Uomi M."/>
            <person name="Waturangi D."/>
            <person name="Ekaputri J.J."/>
            <person name="Setiamarga D.H.E."/>
        </authorList>
    </citation>
    <scope>NUCLEOTIDE SEQUENCE [LARGE SCALE GENOMIC DNA]</scope>
    <source>
        <strain evidence="11 12">IDN1</strain>
    </source>
</reference>
<dbReference type="Gene3D" id="1.10.510.10">
    <property type="entry name" value="Transferase(Phosphotransferase) domain 1"/>
    <property type="match status" value="1"/>
</dbReference>
<evidence type="ECO:0000259" key="10">
    <source>
        <dbReference type="PROSITE" id="PS50011"/>
    </source>
</evidence>
<dbReference type="AlphaFoldDB" id="A0A5S9M8M0"/>
<feature type="region of interest" description="Disordered" evidence="9">
    <location>
        <begin position="185"/>
        <end position="224"/>
    </location>
</feature>
<dbReference type="EMBL" id="AP021906">
    <property type="protein sequence ID" value="BBP89251.1"/>
    <property type="molecule type" value="Genomic_DNA"/>
</dbReference>
<accession>A0A5S9M8M0</accession>
<evidence type="ECO:0000256" key="7">
    <source>
        <dbReference type="ARBA" id="ARBA00047899"/>
    </source>
</evidence>
<evidence type="ECO:0000256" key="3">
    <source>
        <dbReference type="ARBA" id="ARBA00022679"/>
    </source>
</evidence>
<evidence type="ECO:0000313" key="12">
    <source>
        <dbReference type="Proteomes" id="UP000464658"/>
    </source>
</evidence>
<evidence type="ECO:0000256" key="4">
    <source>
        <dbReference type="ARBA" id="ARBA00022741"/>
    </source>
</evidence>
<proteinExistence type="predicted"/>
<dbReference type="Proteomes" id="UP000464658">
    <property type="component" value="Chromosome"/>
</dbReference>
<evidence type="ECO:0000313" key="11">
    <source>
        <dbReference type="EMBL" id="BBP89251.1"/>
    </source>
</evidence>
<keyword evidence="4" id="KW-0547">Nucleotide-binding</keyword>
<dbReference type="InterPro" id="IPR000719">
    <property type="entry name" value="Prot_kinase_dom"/>
</dbReference>
<feature type="domain" description="Protein kinase" evidence="10">
    <location>
        <begin position="1"/>
        <end position="150"/>
    </location>
</feature>
<dbReference type="FunFam" id="1.10.510.10:FF:000021">
    <property type="entry name" value="Serine/threonine protein kinase"/>
    <property type="match status" value="1"/>
</dbReference>
<dbReference type="SUPFAM" id="SSF56112">
    <property type="entry name" value="Protein kinase-like (PK-like)"/>
    <property type="match status" value="1"/>
</dbReference>